<reference evidence="3" key="1">
    <citation type="submission" date="2023-07" db="EMBL/GenBank/DDBJ databases">
        <authorList>
            <person name="Kim M.K."/>
        </authorList>
    </citation>
    <scope>NUCLEOTIDE SEQUENCE</scope>
    <source>
        <strain evidence="3">CA1-15</strain>
    </source>
</reference>
<feature type="domain" description="Class II aldolase/adducin N-terminal" evidence="2">
    <location>
        <begin position="25"/>
        <end position="204"/>
    </location>
</feature>
<organism evidence="3 4">
    <name type="scientific">Sphingomonas immobilis</name>
    <dbReference type="NCBI Taxonomy" id="3063997"/>
    <lineage>
        <taxon>Bacteria</taxon>
        <taxon>Pseudomonadati</taxon>
        <taxon>Pseudomonadota</taxon>
        <taxon>Alphaproteobacteria</taxon>
        <taxon>Sphingomonadales</taxon>
        <taxon>Sphingomonadaceae</taxon>
        <taxon>Sphingomonas</taxon>
    </lineage>
</organism>
<proteinExistence type="inferred from homology"/>
<dbReference type="InterPro" id="IPR036409">
    <property type="entry name" value="Aldolase_II/adducin_N_sf"/>
</dbReference>
<dbReference type="Pfam" id="PF00596">
    <property type="entry name" value="Aldolase_II"/>
    <property type="match status" value="1"/>
</dbReference>
<dbReference type="EMBL" id="JAUQSZ010000004">
    <property type="protein sequence ID" value="MDO7842297.1"/>
    <property type="molecule type" value="Genomic_DNA"/>
</dbReference>
<evidence type="ECO:0000313" key="4">
    <source>
        <dbReference type="Proteomes" id="UP001176468"/>
    </source>
</evidence>
<dbReference type="Proteomes" id="UP001176468">
    <property type="component" value="Unassembled WGS sequence"/>
</dbReference>
<dbReference type="InterPro" id="IPR051017">
    <property type="entry name" value="Aldolase-II_Adducin_sf"/>
</dbReference>
<accession>A0ABT8ZYL7</accession>
<name>A0ABT8ZYL7_9SPHN</name>
<dbReference type="PANTHER" id="PTHR10672">
    <property type="entry name" value="ADDUCIN"/>
    <property type="match status" value="1"/>
</dbReference>
<dbReference type="RefSeq" id="WP_304560764.1">
    <property type="nucleotide sequence ID" value="NZ_JAUQSZ010000004.1"/>
</dbReference>
<dbReference type="InterPro" id="IPR001303">
    <property type="entry name" value="Aldolase_II/adducin_N"/>
</dbReference>
<evidence type="ECO:0000313" key="3">
    <source>
        <dbReference type="EMBL" id="MDO7842297.1"/>
    </source>
</evidence>
<evidence type="ECO:0000259" key="2">
    <source>
        <dbReference type="SMART" id="SM01007"/>
    </source>
</evidence>
<keyword evidence="4" id="KW-1185">Reference proteome</keyword>
<dbReference type="PANTHER" id="PTHR10672:SF3">
    <property type="entry name" value="PROTEIN HU-LI TAI SHAO"/>
    <property type="match status" value="1"/>
</dbReference>
<dbReference type="Gene3D" id="3.40.225.10">
    <property type="entry name" value="Class II aldolase/adducin N-terminal domain"/>
    <property type="match status" value="1"/>
</dbReference>
<comment type="caution">
    <text evidence="3">The sequence shown here is derived from an EMBL/GenBank/DDBJ whole genome shotgun (WGS) entry which is preliminary data.</text>
</comment>
<dbReference type="NCBIfam" id="NF005451">
    <property type="entry name" value="PRK07044.1"/>
    <property type="match status" value="1"/>
</dbReference>
<dbReference type="SMART" id="SM01007">
    <property type="entry name" value="Aldolase_II"/>
    <property type="match status" value="1"/>
</dbReference>
<evidence type="ECO:0000256" key="1">
    <source>
        <dbReference type="ARBA" id="ARBA00037961"/>
    </source>
</evidence>
<sequence>MATLAFDAAPVSASPISEGEAAARRDLAACYRLCALNGWDDLVATHISARVPGEEAFLINPFGFLFEEITPSSLVKIDLDGNLLAPTPHSVNQAGFVIHSAVHAARPDAHCVMHLHTRDGVAVSAIEEGLLPLNQTAMLLATDIAFHEYEGVALHLEERERLAADLGSRSLMLLRNHGTLALGPTVADAFTSMYFLEWACSVQVRTLAMGRPLHMADAGVVAGVAAHRSPDGSGLARDLVWPAMLRRLDRHDPHWRD</sequence>
<comment type="similarity">
    <text evidence="1">Belongs to the aldolase class II family.</text>
</comment>
<dbReference type="SUPFAM" id="SSF53639">
    <property type="entry name" value="AraD/HMP-PK domain-like"/>
    <property type="match status" value="1"/>
</dbReference>
<gene>
    <name evidence="3" type="ORF">Q5H94_08155</name>
</gene>
<protein>
    <submittedName>
        <fullName evidence="3">Class II aldolase/adducin family protein</fullName>
    </submittedName>
</protein>